<dbReference type="Pfam" id="PF05354">
    <property type="entry name" value="Phage_attach"/>
    <property type="match status" value="1"/>
</dbReference>
<comment type="caution">
    <text evidence="1">The sequence shown here is derived from an EMBL/GenBank/DDBJ whole genome shotgun (WGS) entry which is preliminary data.</text>
</comment>
<name>A0A255YQE3_9PROT</name>
<dbReference type="GO" id="GO:0019068">
    <property type="term" value="P:virion assembly"/>
    <property type="evidence" value="ECO:0007669"/>
    <property type="project" value="InterPro"/>
</dbReference>
<dbReference type="InterPro" id="IPR008018">
    <property type="entry name" value="Phage_tail_attach_FII"/>
</dbReference>
<accession>A0A255YQE3</accession>
<dbReference type="AlphaFoldDB" id="A0A255YQE3"/>
<organism evidence="1 2">
    <name type="scientific">Niveispirillum lacus</name>
    <dbReference type="NCBI Taxonomy" id="1981099"/>
    <lineage>
        <taxon>Bacteria</taxon>
        <taxon>Pseudomonadati</taxon>
        <taxon>Pseudomonadota</taxon>
        <taxon>Alphaproteobacteria</taxon>
        <taxon>Rhodospirillales</taxon>
        <taxon>Azospirillaceae</taxon>
        <taxon>Niveispirillum</taxon>
    </lineage>
</organism>
<evidence type="ECO:0000313" key="1">
    <source>
        <dbReference type="EMBL" id="OYQ31442.1"/>
    </source>
</evidence>
<proteinExistence type="predicted"/>
<dbReference type="Gene3D" id="2.40.10.180">
    <property type="entry name" value="Phage tail proteins"/>
    <property type="match status" value="1"/>
</dbReference>
<dbReference type="Proteomes" id="UP000216998">
    <property type="component" value="Unassembled WGS sequence"/>
</dbReference>
<gene>
    <name evidence="1" type="ORF">CHU95_20030</name>
</gene>
<dbReference type="RefSeq" id="WP_094458121.1">
    <property type="nucleotide sequence ID" value="NZ_NOXU01000032.1"/>
</dbReference>
<evidence type="ECO:0000313" key="2">
    <source>
        <dbReference type="Proteomes" id="UP000216998"/>
    </source>
</evidence>
<sequence length="106" mass="11020">MPASIFAALPALTIGAFADRQAWTWRASPSSAGTPIRLIFRADAVVVDVQDGVEYQSTAPMATISADAAPGIAEGHSLISPDGHIYKVRTVAEPAGGLVVCRLSRS</sequence>
<protein>
    <submittedName>
        <fullName evidence="1">Uncharacterized protein</fullName>
    </submittedName>
</protein>
<dbReference type="EMBL" id="NOXU01000032">
    <property type="protein sequence ID" value="OYQ31442.1"/>
    <property type="molecule type" value="Genomic_DNA"/>
</dbReference>
<keyword evidence="2" id="KW-1185">Reference proteome</keyword>
<dbReference type="InterPro" id="IPR053734">
    <property type="entry name" value="Phage_Head-Tail_Connect_sf"/>
</dbReference>
<reference evidence="1 2" key="1">
    <citation type="submission" date="2017-07" db="EMBL/GenBank/DDBJ databases">
        <title>Niveispirillum cyanobacteriorum sp. nov., isolated from cyanobacterial aggregates in a eutrophic lake.</title>
        <authorList>
            <person name="Cai H."/>
        </authorList>
    </citation>
    <scope>NUCLEOTIDE SEQUENCE [LARGE SCALE GENOMIC DNA]</scope>
    <source>
        <strain evidence="2">TH1-14</strain>
    </source>
</reference>